<dbReference type="InterPro" id="IPR000447">
    <property type="entry name" value="G3P_DH_FAD-dep"/>
</dbReference>
<evidence type="ECO:0000256" key="10">
    <source>
        <dbReference type="ARBA" id="ARBA00049055"/>
    </source>
</evidence>
<evidence type="ECO:0000256" key="1">
    <source>
        <dbReference type="ARBA" id="ARBA00001974"/>
    </source>
</evidence>
<reference evidence="15" key="1">
    <citation type="journal article" date="2018" name="Sci. Rep.">
        <title>Lignite coal burning seam in the remote Altai Mountains harbors a hydrogen-driven thermophilic microbial community.</title>
        <authorList>
            <person name="Kadnikov V.V."/>
            <person name="Mardanov A.V."/>
            <person name="Ivasenko D.A."/>
            <person name="Antsiferov D.V."/>
            <person name="Beletsky A.V."/>
            <person name="Karnachuk O.V."/>
            <person name="Ravin N.V."/>
        </authorList>
    </citation>
    <scope>NUCLEOTIDE SEQUENCE [LARGE SCALE GENOMIC DNA]</scope>
</reference>
<dbReference type="InterPro" id="IPR031656">
    <property type="entry name" value="DAO_C"/>
</dbReference>
<dbReference type="SUPFAM" id="SSF54373">
    <property type="entry name" value="FAD-linked reductases, C-terminal domain"/>
    <property type="match status" value="1"/>
</dbReference>
<evidence type="ECO:0000256" key="5">
    <source>
        <dbReference type="ARBA" id="ARBA00017956"/>
    </source>
</evidence>
<comment type="cofactor">
    <cofactor evidence="1">
        <name>FAD</name>
        <dbReference type="ChEBI" id="CHEBI:57692"/>
    </cofactor>
</comment>
<comment type="similarity">
    <text evidence="3">Belongs to the FAD-dependent glycerol-3-phosphate dehydrogenase family.</text>
</comment>
<evidence type="ECO:0000256" key="9">
    <source>
        <dbReference type="ARBA" id="ARBA00023002"/>
    </source>
</evidence>
<dbReference type="GO" id="GO:0019563">
    <property type="term" value="P:glycerol catabolic process"/>
    <property type="evidence" value="ECO:0007669"/>
    <property type="project" value="UniProtKB-UniPathway"/>
</dbReference>
<evidence type="ECO:0000256" key="6">
    <source>
        <dbReference type="ARBA" id="ARBA00022630"/>
    </source>
</evidence>
<dbReference type="PANTHER" id="PTHR11985:SF35">
    <property type="entry name" value="ANAEROBIC GLYCEROL-3-PHOSPHATE DEHYDROGENASE SUBUNIT A"/>
    <property type="match status" value="1"/>
</dbReference>
<comment type="catalytic activity">
    <reaction evidence="10">
        <text>a quinone + sn-glycerol 3-phosphate = dihydroxyacetone phosphate + a quinol</text>
        <dbReference type="Rhea" id="RHEA:18977"/>
        <dbReference type="ChEBI" id="CHEBI:24646"/>
        <dbReference type="ChEBI" id="CHEBI:57597"/>
        <dbReference type="ChEBI" id="CHEBI:57642"/>
        <dbReference type="ChEBI" id="CHEBI:132124"/>
        <dbReference type="EC" id="1.1.5.3"/>
    </reaction>
</comment>
<dbReference type="Gene3D" id="3.30.9.10">
    <property type="entry name" value="D-Amino Acid Oxidase, subunit A, domain 2"/>
    <property type="match status" value="1"/>
</dbReference>
<dbReference type="InterPro" id="IPR006076">
    <property type="entry name" value="FAD-dep_OxRdtase"/>
</dbReference>
<dbReference type="Gene3D" id="1.10.8.870">
    <property type="entry name" value="Alpha-glycerophosphate oxidase, cap domain"/>
    <property type="match status" value="1"/>
</dbReference>
<dbReference type="Pfam" id="PF01266">
    <property type="entry name" value="DAO"/>
    <property type="match status" value="1"/>
</dbReference>
<evidence type="ECO:0000256" key="8">
    <source>
        <dbReference type="ARBA" id="ARBA00022827"/>
    </source>
</evidence>
<dbReference type="PRINTS" id="PR01001">
    <property type="entry name" value="FADG3PDH"/>
</dbReference>
<evidence type="ECO:0000259" key="13">
    <source>
        <dbReference type="Pfam" id="PF16901"/>
    </source>
</evidence>
<protein>
    <recommendedName>
        <fullName evidence="5">Aerobic glycerol-3-phosphate dehydrogenase</fullName>
        <ecNumber evidence="4">1.1.5.3</ecNumber>
    </recommendedName>
</protein>
<name>A0A2R6Y4K0_9BACL</name>
<dbReference type="GO" id="GO:0004368">
    <property type="term" value="F:glycerol-3-phosphate dehydrogenase (quinone) activity"/>
    <property type="evidence" value="ECO:0007669"/>
    <property type="project" value="UniProtKB-EC"/>
</dbReference>
<comment type="caution">
    <text evidence="14">The sequence shown here is derived from an EMBL/GenBank/DDBJ whole genome shotgun (WGS) entry which is preliminary data.</text>
</comment>
<dbReference type="GO" id="GO:0046168">
    <property type="term" value="P:glycerol-3-phosphate catabolic process"/>
    <property type="evidence" value="ECO:0007669"/>
    <property type="project" value="TreeGrafter"/>
</dbReference>
<dbReference type="UniPathway" id="UPA00618">
    <property type="reaction ID" value="UER00674"/>
</dbReference>
<sequence length="603" mass="67682">MTVTTFTSDQMRDVSQQRLALLSRLQQESFDLVIIGGGITGAGIVFLAALHGYKALLIEKDDLSSGTSSRSTKLIHGGLRYLKQGDVALVREVGRERAVLHAQAPHLVVPEAMLLPLVKGGSLSPWMTSVGLWIYDHLAGVNKSERRRMLSKEETLLKEPLLKDNGLIGGGLYVEYRTDDARLTLEVAKAARRYGGQVWTRSRVDSLVYDGQGRVIGVEVYDIESGKSIQVRARQVVNAAGPWVDTIRGLDGSLTNRRLHLTKGIHIVISRERFPLRQAVYFDVPDGRMIFAIPRHDIVYIGTTDTDYTGDLDAVYADHEDVAYLLGAVREMFPDVKLTEDDVEMSWAGLRPLIHAEGRGPSELSRRDELFLAPSGLVSIAGGKLTGFRKMAERVLKVVRQAQRPPVERIDSTHVPLGSGAMRTSEDVFAFVKQLSTKAEKVGISARVVEVLVHLFGAATEQFIAELMQMRDLDHFSSADLSPLTEDKDDRAERDAHTTIAEKDKHEGLTLKSARNERAMLQLMHILAKYTIEEEWALHLDDFFIRRTGALYFYPWMMTEAAVDTVSRTFQDAYGWDEEKRLQEIERLRKEKEKGLAFRDVRV</sequence>
<proteinExistence type="inferred from homology"/>
<dbReference type="EMBL" id="PEBX01000005">
    <property type="protein sequence ID" value="PTQ57573.1"/>
    <property type="molecule type" value="Genomic_DNA"/>
</dbReference>
<feature type="transmembrane region" description="Helical" evidence="11">
    <location>
        <begin position="32"/>
        <end position="50"/>
    </location>
</feature>
<keyword evidence="6" id="KW-0285">Flavoprotein</keyword>
<comment type="pathway">
    <text evidence="2">Polyol metabolism; glycerol degradation via glycerol kinase pathway; glycerone phosphate from sn-glycerol 3-phosphate (aerobic route): step 1/1.</text>
</comment>
<organism evidence="14 15">
    <name type="scientific">Candidatus Carbonibacillus altaicus</name>
    <dbReference type="NCBI Taxonomy" id="2163959"/>
    <lineage>
        <taxon>Bacteria</taxon>
        <taxon>Bacillati</taxon>
        <taxon>Bacillota</taxon>
        <taxon>Bacilli</taxon>
        <taxon>Bacillales</taxon>
        <taxon>Candidatus Carbonibacillus</taxon>
    </lineage>
</organism>
<dbReference type="InterPro" id="IPR036188">
    <property type="entry name" value="FAD/NAD-bd_sf"/>
</dbReference>
<evidence type="ECO:0000256" key="3">
    <source>
        <dbReference type="ARBA" id="ARBA00007330"/>
    </source>
</evidence>
<dbReference type="EC" id="1.1.5.3" evidence="4"/>
<keyword evidence="11" id="KW-1133">Transmembrane helix</keyword>
<dbReference type="Pfam" id="PF16901">
    <property type="entry name" value="DAO_C"/>
    <property type="match status" value="1"/>
</dbReference>
<keyword evidence="9" id="KW-0560">Oxidoreductase</keyword>
<evidence type="ECO:0000256" key="4">
    <source>
        <dbReference type="ARBA" id="ARBA00013029"/>
    </source>
</evidence>
<evidence type="ECO:0000256" key="7">
    <source>
        <dbReference type="ARBA" id="ARBA00022798"/>
    </source>
</evidence>
<keyword evidence="11" id="KW-0812">Transmembrane</keyword>
<evidence type="ECO:0000313" key="14">
    <source>
        <dbReference type="EMBL" id="PTQ57573.1"/>
    </source>
</evidence>
<dbReference type="InterPro" id="IPR038299">
    <property type="entry name" value="DAO_C_sf"/>
</dbReference>
<keyword evidence="7" id="KW-0319">Glycerol metabolism</keyword>
<feature type="domain" description="Alpha-glycerophosphate oxidase C-terminal" evidence="13">
    <location>
        <begin position="437"/>
        <end position="581"/>
    </location>
</feature>
<evidence type="ECO:0000256" key="2">
    <source>
        <dbReference type="ARBA" id="ARBA00004977"/>
    </source>
</evidence>
<evidence type="ECO:0000259" key="12">
    <source>
        <dbReference type="Pfam" id="PF01266"/>
    </source>
</evidence>
<keyword evidence="11" id="KW-0472">Membrane</keyword>
<keyword evidence="8" id="KW-0274">FAD</keyword>
<dbReference type="Proteomes" id="UP000244338">
    <property type="component" value="Unassembled WGS sequence"/>
</dbReference>
<dbReference type="PANTHER" id="PTHR11985">
    <property type="entry name" value="GLYCEROL-3-PHOSPHATE DEHYDROGENASE"/>
    <property type="match status" value="1"/>
</dbReference>
<evidence type="ECO:0000256" key="11">
    <source>
        <dbReference type="SAM" id="Phobius"/>
    </source>
</evidence>
<gene>
    <name evidence="14" type="ORF">BSOLF_1277</name>
</gene>
<evidence type="ECO:0000313" key="15">
    <source>
        <dbReference type="Proteomes" id="UP000244338"/>
    </source>
</evidence>
<dbReference type="SUPFAM" id="SSF51905">
    <property type="entry name" value="FAD/NAD(P)-binding domain"/>
    <property type="match status" value="1"/>
</dbReference>
<dbReference type="AlphaFoldDB" id="A0A2R6Y4K0"/>
<dbReference type="Gene3D" id="3.50.50.60">
    <property type="entry name" value="FAD/NAD(P)-binding domain"/>
    <property type="match status" value="1"/>
</dbReference>
<feature type="domain" description="FAD dependent oxidoreductase" evidence="12">
    <location>
        <begin position="31"/>
        <end position="358"/>
    </location>
</feature>
<accession>A0A2R6Y4K0</accession>